<feature type="binding site" evidence="7">
    <location>
        <begin position="32"/>
        <end position="39"/>
    </location>
    <ligand>
        <name>ATP</name>
        <dbReference type="ChEBI" id="CHEBI:30616"/>
    </ligand>
</feature>
<feature type="coiled-coil region" evidence="7">
    <location>
        <begin position="458"/>
        <end position="499"/>
    </location>
</feature>
<dbReference type="FunFam" id="3.40.50.300:FF:000901">
    <property type="entry name" value="Chromosome partition protein Smc"/>
    <property type="match status" value="1"/>
</dbReference>
<comment type="similarity">
    <text evidence="7">Belongs to the SMC family.</text>
</comment>
<dbReference type="EMBL" id="SRXW01000007">
    <property type="protein sequence ID" value="TGY87210.1"/>
    <property type="molecule type" value="Genomic_DNA"/>
</dbReference>
<name>A0A4S2GVS1_9PROT</name>
<evidence type="ECO:0000256" key="6">
    <source>
        <dbReference type="ARBA" id="ARBA00023125"/>
    </source>
</evidence>
<feature type="region of interest" description="Disordered" evidence="8">
    <location>
        <begin position="678"/>
        <end position="701"/>
    </location>
</feature>
<evidence type="ECO:0000259" key="9">
    <source>
        <dbReference type="Pfam" id="PF02463"/>
    </source>
</evidence>
<evidence type="ECO:0000256" key="7">
    <source>
        <dbReference type="HAMAP-Rule" id="MF_01894"/>
    </source>
</evidence>
<dbReference type="PANTHER" id="PTHR43977">
    <property type="entry name" value="STRUCTURAL MAINTENANCE OF CHROMOSOMES PROTEIN 3"/>
    <property type="match status" value="1"/>
</dbReference>
<evidence type="ECO:0000256" key="1">
    <source>
        <dbReference type="ARBA" id="ARBA00004496"/>
    </source>
</evidence>
<feature type="compositionally biased region" description="Basic and acidic residues" evidence="8">
    <location>
        <begin position="394"/>
        <end position="407"/>
    </location>
</feature>
<keyword evidence="11" id="KW-1185">Reference proteome</keyword>
<dbReference type="Proteomes" id="UP000308054">
    <property type="component" value="Unassembled WGS sequence"/>
</dbReference>
<feature type="compositionally biased region" description="Basic and acidic residues" evidence="8">
    <location>
        <begin position="885"/>
        <end position="897"/>
    </location>
</feature>
<keyword evidence="4 7" id="KW-0067">ATP-binding</keyword>
<evidence type="ECO:0000256" key="5">
    <source>
        <dbReference type="ARBA" id="ARBA00023054"/>
    </source>
</evidence>
<dbReference type="GO" id="GO:0016887">
    <property type="term" value="F:ATP hydrolysis activity"/>
    <property type="evidence" value="ECO:0007669"/>
    <property type="project" value="InterPro"/>
</dbReference>
<dbReference type="InterPro" id="IPR024704">
    <property type="entry name" value="SMC"/>
</dbReference>
<evidence type="ECO:0000256" key="4">
    <source>
        <dbReference type="ARBA" id="ARBA00022840"/>
    </source>
</evidence>
<dbReference type="GO" id="GO:0003677">
    <property type="term" value="F:DNA binding"/>
    <property type="evidence" value="ECO:0007669"/>
    <property type="project" value="UniProtKB-UniRule"/>
</dbReference>
<comment type="caution">
    <text evidence="7">Lacks conserved residue(s) required for the propagation of feature annotation.</text>
</comment>
<dbReference type="GO" id="GO:0006260">
    <property type="term" value="P:DNA replication"/>
    <property type="evidence" value="ECO:0007669"/>
    <property type="project" value="UniProtKB-UniRule"/>
</dbReference>
<accession>A0A4S2GVS1</accession>
<dbReference type="PIRSF" id="PIRSF005719">
    <property type="entry name" value="SMC"/>
    <property type="match status" value="1"/>
</dbReference>
<dbReference type="InterPro" id="IPR027417">
    <property type="entry name" value="P-loop_NTPase"/>
</dbReference>
<evidence type="ECO:0000256" key="2">
    <source>
        <dbReference type="ARBA" id="ARBA00022490"/>
    </source>
</evidence>
<feature type="domain" description="RecF/RecN/SMC N-terminal" evidence="9">
    <location>
        <begin position="4"/>
        <end position="1128"/>
    </location>
</feature>
<comment type="caution">
    <text evidence="10">The sequence shown here is derived from an EMBL/GenBank/DDBJ whole genome shotgun (WGS) entry which is preliminary data.</text>
</comment>
<dbReference type="GO" id="GO:0007062">
    <property type="term" value="P:sister chromatid cohesion"/>
    <property type="evidence" value="ECO:0007669"/>
    <property type="project" value="InterPro"/>
</dbReference>
<dbReference type="RefSeq" id="WP_135997513.1">
    <property type="nucleotide sequence ID" value="NZ_CP071057.1"/>
</dbReference>
<dbReference type="GO" id="GO:0005737">
    <property type="term" value="C:cytoplasm"/>
    <property type="evidence" value="ECO:0007669"/>
    <property type="project" value="UniProtKB-SubCell"/>
</dbReference>
<feature type="region of interest" description="Disordered" evidence="8">
    <location>
        <begin position="426"/>
        <end position="458"/>
    </location>
</feature>
<gene>
    <name evidence="7" type="primary">smc</name>
    <name evidence="10" type="ORF">E5163_15940</name>
</gene>
<feature type="region of interest" description="Disordered" evidence="8">
    <location>
        <begin position="371"/>
        <end position="407"/>
    </location>
</feature>
<dbReference type="OrthoDB" id="9808768at2"/>
<dbReference type="Gene3D" id="3.40.50.300">
    <property type="entry name" value="P-loop containing nucleotide triphosphate hydrolases"/>
    <property type="match status" value="2"/>
</dbReference>
<dbReference type="HAMAP" id="MF_01894">
    <property type="entry name" value="Smc_prok"/>
    <property type="match status" value="1"/>
</dbReference>
<comment type="subunit">
    <text evidence="7">Homodimer.</text>
</comment>
<dbReference type="InterPro" id="IPR003395">
    <property type="entry name" value="RecF/RecN/SMC_N"/>
</dbReference>
<dbReference type="Pfam" id="PF02463">
    <property type="entry name" value="SMC_N"/>
    <property type="match status" value="1"/>
</dbReference>
<evidence type="ECO:0000256" key="8">
    <source>
        <dbReference type="SAM" id="MobiDB-lite"/>
    </source>
</evidence>
<keyword evidence="5 7" id="KW-0175">Coiled coil</keyword>
<dbReference type="GO" id="GO:0030261">
    <property type="term" value="P:chromosome condensation"/>
    <property type="evidence" value="ECO:0007669"/>
    <property type="project" value="InterPro"/>
</dbReference>
<evidence type="ECO:0000313" key="10">
    <source>
        <dbReference type="EMBL" id="TGY87210.1"/>
    </source>
</evidence>
<dbReference type="GO" id="GO:0007059">
    <property type="term" value="P:chromosome segregation"/>
    <property type="evidence" value="ECO:0007669"/>
    <property type="project" value="UniProtKB-UniRule"/>
</dbReference>
<keyword evidence="2 7" id="KW-0963">Cytoplasm</keyword>
<dbReference type="GO" id="GO:0005524">
    <property type="term" value="F:ATP binding"/>
    <property type="evidence" value="ECO:0007669"/>
    <property type="project" value="UniProtKB-UniRule"/>
</dbReference>
<feature type="compositionally biased region" description="Basic and acidic residues" evidence="8">
    <location>
        <begin position="374"/>
        <end position="386"/>
    </location>
</feature>
<feature type="region of interest" description="Disordered" evidence="8">
    <location>
        <begin position="853"/>
        <end position="901"/>
    </location>
</feature>
<comment type="function">
    <text evidence="7">Required for chromosome condensation and partitioning.</text>
</comment>
<dbReference type="CDD" id="cd03278">
    <property type="entry name" value="ABC_SMC_barmotin"/>
    <property type="match status" value="1"/>
</dbReference>
<protein>
    <recommendedName>
        <fullName evidence="7">Chromosome partition protein Smc</fullName>
    </recommendedName>
</protein>
<evidence type="ECO:0000256" key="3">
    <source>
        <dbReference type="ARBA" id="ARBA00022741"/>
    </source>
</evidence>
<sequence>MKFTQLRLVGFKSFVDPAELRIDPGLTGIIGPNGCGKSNLLEALRWVMGATSAKSLRGGGMEDVIFAGTDNRPARDKAEVTLLVDNSDKTAPARFNDADTLEVVRRIVRGKGSDYRINGEEVRAKDVQLLFADLGTGANSPALVRQGQINELIAAKPENRRRVLEEAAGVAGLRARRREAQLRLNAAEANLDRLQEVVDDLENRYQSLQRQARQASRYRKLSAEIREFEALLWLRRFAEAGEAVSRAEAELKDIEQVAEQAIRLAASATANAEKAQASVAPLREAEAEASAAERRLEREKDALERELDQLEATIARLETRLKDLAANRTREGELAQEARAALERIASSLERLRGETAGDREALAAAETALEEAETARREAERELDRLSTAAAEARARRDSARRDVAGAKARVEKLDRDAQAARERYEAFAGSGGPSLDELEAAASAAAEADHGAREALAGQEETLDAARAAAGEAREAARSAEGERLALEREAHSLKRMLDTGEAGDRALDSVRADAGFETALAAALGEDLEAGLEAGAPRRWSEGGTRAGALPKGATPLNAVVDAPDALAARLAAIGVVDADDLDRLAGELKPGQRLVTRDGALRRWDGFAAEAGAPSPAAARLEHLNRLAEIESELAAAEAASAAARAKADEAREALEAEEAGFRMRREALQEAERLHREAEKTLSQGREAAARDEARRQALKESAAALVRDLDAARDELQAAEARLSELDTGEDHTQALDAARAQTEHARSAAAEARAALENVRRESQARRHRIASLEREDADWRKRAEAASARIAAIDAERRSAEAELEAARGRPEEIEARRRALLDTLAEAESAARLARDRVAEAETAQREADSALRAAEREASSAREARAAAAATLSAAKERRAETGERLQDATGETPEALTVRVAASEYGALSITEIERRLDEARLARERLGAVNLRADEESEDLQSERDRLTRERDELVEAVSRLRKAVDTLSREGRARLLEAFEVVDGHFRHLFSTLFGGGRAELHLTESEDPLEAGLEIMACPPGKKLENMSLMSGGEQALTAAALIFAVFLSNPAPVCVLDEVDAPLDDANVDRFCKMLDAMRKQTETRFLVITHNPVTMARVDRLFGVTMGERGVSQLVSVNLTAAEQMLAAE</sequence>
<evidence type="ECO:0000313" key="11">
    <source>
        <dbReference type="Proteomes" id="UP000308054"/>
    </source>
</evidence>
<dbReference type="AlphaFoldDB" id="A0A4S2GVS1"/>
<comment type="subcellular location">
    <subcellularLocation>
        <location evidence="1 7">Cytoplasm</location>
    </subcellularLocation>
</comment>
<keyword evidence="6 7" id="KW-0238">DNA-binding</keyword>
<dbReference type="InterPro" id="IPR011890">
    <property type="entry name" value="SMC_prok"/>
</dbReference>
<organism evidence="10 11">
    <name type="scientific">Marinicauda algicola</name>
    <dbReference type="NCBI Taxonomy" id="2029849"/>
    <lineage>
        <taxon>Bacteria</taxon>
        <taxon>Pseudomonadati</taxon>
        <taxon>Pseudomonadota</taxon>
        <taxon>Alphaproteobacteria</taxon>
        <taxon>Maricaulales</taxon>
        <taxon>Maricaulaceae</taxon>
        <taxon>Marinicauda</taxon>
    </lineage>
</organism>
<dbReference type="SUPFAM" id="SSF52540">
    <property type="entry name" value="P-loop containing nucleoside triphosphate hydrolases"/>
    <property type="match status" value="1"/>
</dbReference>
<comment type="domain">
    <text evidence="7">Contains large globular domains required for ATP hydrolysis at each terminus and a third globular domain forming a flexible hinge near the middle of the molecule. These domains are separated by coiled-coil structures.</text>
</comment>
<reference evidence="10 11" key="1">
    <citation type="journal article" date="2017" name="Int. J. Syst. Evol. Microbiol.">
        <title>Marinicauda algicola sp. nov., isolated from a marine red alga Rhodosorus marinus.</title>
        <authorList>
            <person name="Jeong S.E."/>
            <person name="Jeon S.H."/>
            <person name="Chun B.H."/>
            <person name="Kim D.W."/>
            <person name="Jeon C.O."/>
        </authorList>
    </citation>
    <scope>NUCLEOTIDE SEQUENCE [LARGE SCALE GENOMIC DNA]</scope>
    <source>
        <strain evidence="10 11">JCM 31718</strain>
    </source>
</reference>
<feature type="compositionally biased region" description="Basic and acidic residues" evidence="8">
    <location>
        <begin position="853"/>
        <end position="875"/>
    </location>
</feature>
<keyword evidence="3 7" id="KW-0547">Nucleotide-binding</keyword>
<proteinExistence type="inferred from homology"/>